<sequence length="150" mass="17072">MKVDCENGFYKFFTDNVGELRIWEDYNDIKLTRCGDFFTFKALATMPNYSFTGAKLGEESLIVNYAGDKAQVLKLNNLVYDYTTNKIVNKLKVLTGVYVDNDLFINTPILPQAGGKNGFKTLTGFSGFWNANYNMYKIESLEYENISSPD</sequence>
<reference evidence="1" key="1">
    <citation type="submission" date="2024-03" db="EMBL/GenBank/DDBJ databases">
        <title>Diverse circular DNA viruses in blood, oral, and fecal samples of captive lemurs.</title>
        <authorList>
            <person name="Paietta E.N."/>
            <person name="Kraberger S."/>
            <person name="Lund M.C."/>
            <person name="Custer J.M."/>
            <person name="Vargas K.M."/>
            <person name="Ehmke E.E."/>
            <person name="Yoder A.D."/>
            <person name="Varsani A."/>
        </authorList>
    </citation>
    <scope>NUCLEOTIDE SEQUENCE</scope>
    <source>
        <strain evidence="1">Duke_21_2</strain>
        <strain evidence="2">Duke_25FS_5</strain>
    </source>
</reference>
<dbReference type="EMBL" id="PP511380">
    <property type="protein sequence ID" value="XCD03756.1"/>
    <property type="molecule type" value="Genomic_DNA"/>
</dbReference>
<organism evidence="1">
    <name type="scientific">Dulem virus 29</name>
    <dbReference type="NCBI Taxonomy" id="3145747"/>
    <lineage>
        <taxon>Viruses</taxon>
        <taxon>Duplodnaviria</taxon>
        <taxon>Heunggongvirae</taxon>
        <taxon>Uroviricota</taxon>
        <taxon>Caudoviricetes</taxon>
    </lineage>
</organism>
<evidence type="ECO:0000313" key="1">
    <source>
        <dbReference type="EMBL" id="XCD03756.1"/>
    </source>
</evidence>
<name>A0AAU8AWN0_9CAUD</name>
<accession>A0AAU8AWN0</accession>
<proteinExistence type="predicted"/>
<dbReference type="EMBL" id="PP511642">
    <property type="protein sequence ID" value="XCD06196.1"/>
    <property type="molecule type" value="Genomic_DNA"/>
</dbReference>
<protein>
    <submittedName>
        <fullName evidence="1">Uncharacterized protein</fullName>
    </submittedName>
</protein>
<evidence type="ECO:0000313" key="2">
    <source>
        <dbReference type="EMBL" id="XCD06196.1"/>
    </source>
</evidence>